<evidence type="ECO:0000256" key="2">
    <source>
        <dbReference type="ARBA" id="ARBA00022729"/>
    </source>
</evidence>
<proteinExistence type="inferred from homology"/>
<comment type="similarity">
    <text evidence="3">Belongs to the bacterial solute-binding protein 9 family.</text>
</comment>
<keyword evidence="1 3" id="KW-0813">Transport</keyword>
<protein>
    <submittedName>
        <fullName evidence="6">Adhesin</fullName>
    </submittedName>
</protein>
<dbReference type="InterPro" id="IPR050492">
    <property type="entry name" value="Bact_metal-bind_prot9"/>
</dbReference>
<feature type="region of interest" description="Disordered" evidence="4">
    <location>
        <begin position="124"/>
        <end position="149"/>
    </location>
</feature>
<evidence type="ECO:0000256" key="1">
    <source>
        <dbReference type="ARBA" id="ARBA00022448"/>
    </source>
</evidence>
<name>A0ABQ5TSC9_9BACI</name>
<feature type="chain" id="PRO_5045355320" evidence="5">
    <location>
        <begin position="27"/>
        <end position="320"/>
    </location>
</feature>
<sequence>MKDIKEIGIVLILILITIGCSPSNQASTEDDTELTTYTTIYPVQYAAERIAGDTVSVETVYPPGVDEHSYELTSQDMTKIVESDAFIYLGAGLEALAETAAETLSSQEVKLIEIGQHNELFVPTEEGRVDEDKHAGESNDSDRHDDGEVDPHIWLDPLRMIELSQIIKEELIALNPDEEATYNENFAALEAELTALDQNFSDILGEKEKKQILVSHAAFGYWEERYDIEQISIKGLSSSSEPSQKELTEIIDQAEESNLDYILYEQNSLNRISEVIQEQIGAESLTIHNLSVLTEEDIENDEDYFYLMNYNLDILVKATQ</sequence>
<dbReference type="PROSITE" id="PS51257">
    <property type="entry name" value="PROKAR_LIPOPROTEIN"/>
    <property type="match status" value="1"/>
</dbReference>
<evidence type="ECO:0000256" key="5">
    <source>
        <dbReference type="SAM" id="SignalP"/>
    </source>
</evidence>
<feature type="compositionally biased region" description="Basic and acidic residues" evidence="4">
    <location>
        <begin position="125"/>
        <end position="149"/>
    </location>
</feature>
<gene>
    <name evidence="6" type="ORF">MACH08_41940</name>
</gene>
<dbReference type="RefSeq" id="WP_317958640.1">
    <property type="nucleotide sequence ID" value="NZ_BSKO01000002.1"/>
</dbReference>
<dbReference type="InterPro" id="IPR006128">
    <property type="entry name" value="Lipoprotein_PsaA-like"/>
</dbReference>
<evidence type="ECO:0000313" key="7">
    <source>
        <dbReference type="Proteomes" id="UP001275436"/>
    </source>
</evidence>
<accession>A0ABQ5TSC9</accession>
<evidence type="ECO:0000256" key="4">
    <source>
        <dbReference type="SAM" id="MobiDB-lite"/>
    </source>
</evidence>
<dbReference type="PRINTS" id="PR00690">
    <property type="entry name" value="ADHESNFAMILY"/>
</dbReference>
<dbReference type="Proteomes" id="UP001275436">
    <property type="component" value="Unassembled WGS sequence"/>
</dbReference>
<dbReference type="PRINTS" id="PR00691">
    <property type="entry name" value="ADHESINB"/>
</dbReference>
<dbReference type="PANTHER" id="PTHR42953">
    <property type="entry name" value="HIGH-AFFINITY ZINC UPTAKE SYSTEM PROTEIN ZNUA-RELATED"/>
    <property type="match status" value="1"/>
</dbReference>
<dbReference type="InterPro" id="IPR006127">
    <property type="entry name" value="ZnuA-like"/>
</dbReference>
<comment type="caution">
    <text evidence="6">The sequence shown here is derived from an EMBL/GenBank/DDBJ whole genome shotgun (WGS) entry which is preliminary data.</text>
</comment>
<evidence type="ECO:0000256" key="3">
    <source>
        <dbReference type="RuleBase" id="RU003512"/>
    </source>
</evidence>
<organism evidence="6 7">
    <name type="scientific">Oceanobacillus kimchii</name>
    <dbReference type="NCBI Taxonomy" id="746691"/>
    <lineage>
        <taxon>Bacteria</taxon>
        <taxon>Bacillati</taxon>
        <taxon>Bacillota</taxon>
        <taxon>Bacilli</taxon>
        <taxon>Bacillales</taxon>
        <taxon>Bacillaceae</taxon>
        <taxon>Oceanobacillus</taxon>
    </lineage>
</organism>
<dbReference type="Pfam" id="PF01297">
    <property type="entry name" value="ZnuA"/>
    <property type="match status" value="1"/>
</dbReference>
<feature type="signal peptide" evidence="5">
    <location>
        <begin position="1"/>
        <end position="26"/>
    </location>
</feature>
<dbReference type="InterPro" id="IPR006129">
    <property type="entry name" value="AdhesinB"/>
</dbReference>
<keyword evidence="7" id="KW-1185">Reference proteome</keyword>
<keyword evidence="2 5" id="KW-0732">Signal</keyword>
<reference evidence="6 7" key="1">
    <citation type="submission" date="2023-02" db="EMBL/GenBank/DDBJ databases">
        <title>Oceanobacillus kimchii IFOP_LL358 isolated form Alexandrium catenella lab strain.</title>
        <authorList>
            <person name="Gajardo G."/>
            <person name="Ueki S."/>
            <person name="Maruyama F."/>
        </authorList>
    </citation>
    <scope>NUCLEOTIDE SEQUENCE [LARGE SCALE GENOMIC DNA]</scope>
    <source>
        <strain evidence="6 7">IFOP_LL358</strain>
    </source>
</reference>
<dbReference type="EMBL" id="BSKO01000002">
    <property type="protein sequence ID" value="GLO68410.1"/>
    <property type="molecule type" value="Genomic_DNA"/>
</dbReference>
<evidence type="ECO:0000313" key="6">
    <source>
        <dbReference type="EMBL" id="GLO68410.1"/>
    </source>
</evidence>
<dbReference type="PANTHER" id="PTHR42953:SF8">
    <property type="entry name" value="ZINT DOMAIN-CONTAINING PROTEIN"/>
    <property type="match status" value="1"/>
</dbReference>
<dbReference type="Gene3D" id="3.40.50.1980">
    <property type="entry name" value="Nitrogenase molybdenum iron protein domain"/>
    <property type="match status" value="2"/>
</dbReference>
<dbReference type="SUPFAM" id="SSF53807">
    <property type="entry name" value="Helical backbone' metal receptor"/>
    <property type="match status" value="1"/>
</dbReference>